<dbReference type="InterPro" id="IPR032675">
    <property type="entry name" value="LRR_dom_sf"/>
</dbReference>
<dbReference type="Pfam" id="PF18052">
    <property type="entry name" value="Rx_N"/>
    <property type="match status" value="1"/>
</dbReference>
<evidence type="ECO:0000256" key="5">
    <source>
        <dbReference type="ARBA" id="ARBA00022821"/>
    </source>
</evidence>
<dbReference type="Gene3D" id="3.80.10.10">
    <property type="entry name" value="Ribonuclease Inhibitor"/>
    <property type="match status" value="3"/>
</dbReference>
<keyword evidence="5" id="KW-0611">Plant defense</keyword>
<evidence type="ECO:0000259" key="8">
    <source>
        <dbReference type="Pfam" id="PF18052"/>
    </source>
</evidence>
<dbReference type="GO" id="GO:0006952">
    <property type="term" value="P:defense response"/>
    <property type="evidence" value="ECO:0007669"/>
    <property type="project" value="UniProtKB-KW"/>
</dbReference>
<keyword evidence="2" id="KW-0433">Leucine-rich repeat</keyword>
<dbReference type="GO" id="GO:0005524">
    <property type="term" value="F:ATP binding"/>
    <property type="evidence" value="ECO:0007669"/>
    <property type="project" value="UniProtKB-KW"/>
</dbReference>
<dbReference type="SUPFAM" id="SSF52047">
    <property type="entry name" value="RNI-like"/>
    <property type="match status" value="1"/>
</dbReference>
<keyword evidence="11" id="KW-1185">Reference proteome</keyword>
<evidence type="ECO:0000259" key="7">
    <source>
        <dbReference type="Pfam" id="PF00931"/>
    </source>
</evidence>
<feature type="domain" description="R13L1/DRL21-like LRR repeat region" evidence="9">
    <location>
        <begin position="401"/>
        <end position="527"/>
    </location>
</feature>
<dbReference type="Pfam" id="PF25019">
    <property type="entry name" value="LRR_R13L1-DRL21"/>
    <property type="match status" value="1"/>
</dbReference>
<dbReference type="Pfam" id="PF00931">
    <property type="entry name" value="NB-ARC"/>
    <property type="match status" value="1"/>
</dbReference>
<dbReference type="GO" id="GO:0043531">
    <property type="term" value="F:ADP binding"/>
    <property type="evidence" value="ECO:0007669"/>
    <property type="project" value="InterPro"/>
</dbReference>
<dbReference type="InterPro" id="IPR056789">
    <property type="entry name" value="LRR_R13L1-DRL21"/>
</dbReference>
<dbReference type="SUPFAM" id="SSF52058">
    <property type="entry name" value="L domain-like"/>
    <property type="match status" value="1"/>
</dbReference>
<dbReference type="AlphaFoldDB" id="A0A833R707"/>
<dbReference type="InterPro" id="IPR027417">
    <property type="entry name" value="P-loop_NTPase"/>
</dbReference>
<evidence type="ECO:0000259" key="9">
    <source>
        <dbReference type="Pfam" id="PF25019"/>
    </source>
</evidence>
<evidence type="ECO:0000256" key="2">
    <source>
        <dbReference type="ARBA" id="ARBA00022614"/>
    </source>
</evidence>
<gene>
    <name evidence="10" type="ORF">FCM35_KLT18955</name>
</gene>
<dbReference type="PANTHER" id="PTHR36766:SF40">
    <property type="entry name" value="DISEASE RESISTANCE PROTEIN RGA3"/>
    <property type="match status" value="1"/>
</dbReference>
<dbReference type="InterPro" id="IPR042197">
    <property type="entry name" value="Apaf_helical"/>
</dbReference>
<keyword evidence="3" id="KW-0677">Repeat</keyword>
<feature type="domain" description="NB-ARC" evidence="7">
    <location>
        <begin position="162"/>
        <end position="332"/>
    </location>
</feature>
<dbReference type="PANTHER" id="PTHR36766">
    <property type="entry name" value="PLANT BROAD-SPECTRUM MILDEW RESISTANCE PROTEIN RPW8"/>
    <property type="match status" value="1"/>
</dbReference>
<dbReference type="InterPro" id="IPR002182">
    <property type="entry name" value="NB-ARC"/>
</dbReference>
<dbReference type="Gene3D" id="1.10.8.430">
    <property type="entry name" value="Helical domain of apoptotic protease-activating factors"/>
    <property type="match status" value="1"/>
</dbReference>
<organism evidence="10 11">
    <name type="scientific">Carex littledalei</name>
    <dbReference type="NCBI Taxonomy" id="544730"/>
    <lineage>
        <taxon>Eukaryota</taxon>
        <taxon>Viridiplantae</taxon>
        <taxon>Streptophyta</taxon>
        <taxon>Embryophyta</taxon>
        <taxon>Tracheophyta</taxon>
        <taxon>Spermatophyta</taxon>
        <taxon>Magnoliopsida</taxon>
        <taxon>Liliopsida</taxon>
        <taxon>Poales</taxon>
        <taxon>Cyperaceae</taxon>
        <taxon>Cyperoideae</taxon>
        <taxon>Cariceae</taxon>
        <taxon>Carex</taxon>
        <taxon>Carex subgen. Euthyceras</taxon>
    </lineage>
</organism>
<dbReference type="Gene3D" id="1.20.5.4130">
    <property type="match status" value="1"/>
</dbReference>
<proteinExistence type="inferred from homology"/>
<dbReference type="FunFam" id="3.40.50.300:FF:001091">
    <property type="entry name" value="Probable disease resistance protein At1g61300"/>
    <property type="match status" value="1"/>
</dbReference>
<comment type="similarity">
    <text evidence="1">Belongs to the disease resistance NB-LRR family.</text>
</comment>
<protein>
    <submittedName>
        <fullName evidence="10">Putative disease resistance protein RGA3</fullName>
    </submittedName>
</protein>
<evidence type="ECO:0000313" key="11">
    <source>
        <dbReference type="Proteomes" id="UP000623129"/>
    </source>
</evidence>
<keyword evidence="4" id="KW-0547">Nucleotide-binding</keyword>
<comment type="caution">
    <text evidence="10">The sequence shown here is derived from an EMBL/GenBank/DDBJ whole genome shotgun (WGS) entry which is preliminary data.</text>
</comment>
<accession>A0A833R707</accession>
<dbReference type="Gene3D" id="3.40.50.300">
    <property type="entry name" value="P-loop containing nucleotide triphosphate hydrolases"/>
    <property type="match status" value="1"/>
</dbReference>
<evidence type="ECO:0000256" key="6">
    <source>
        <dbReference type="ARBA" id="ARBA00022840"/>
    </source>
</evidence>
<dbReference type="SUPFAM" id="SSF52540">
    <property type="entry name" value="P-loop containing nucleoside triphosphate hydrolases"/>
    <property type="match status" value="1"/>
</dbReference>
<dbReference type="OrthoDB" id="600820at2759"/>
<dbReference type="PRINTS" id="PR00364">
    <property type="entry name" value="DISEASERSIST"/>
</dbReference>
<keyword evidence="6" id="KW-0067">ATP-binding</keyword>
<evidence type="ECO:0000313" key="10">
    <source>
        <dbReference type="EMBL" id="KAF3336369.1"/>
    </source>
</evidence>
<dbReference type="EMBL" id="SWLB01000007">
    <property type="protein sequence ID" value="KAF3336369.1"/>
    <property type="molecule type" value="Genomic_DNA"/>
</dbReference>
<evidence type="ECO:0000256" key="3">
    <source>
        <dbReference type="ARBA" id="ARBA00022737"/>
    </source>
</evidence>
<name>A0A833R707_9POAL</name>
<evidence type="ECO:0000256" key="4">
    <source>
        <dbReference type="ARBA" id="ARBA00022741"/>
    </source>
</evidence>
<sequence length="959" mass="109377">MVAQKSSEAVIKQCALMIGVNEELEKLHLKLLTIENMLADAEERSGTGQGQSVKAWLAKLKKVAYEADDVLDDFQYQAIKKEVEVEMPGYAITKSVRNFFSTSNPILFRYTMGKRLKDVLQKIDEVVTDMREFCIQEHQVSPYTEQPQTTSVVHESEIVGREEDVHQLVKTLIDGSNGENVRVISIVGMGGLGKTTLAQLIYNNQDVKTFFSRQFWVSVSNDFSVDKIAKSMINYHTSENSNLHGDNMELLQFHLRKIISLQRYLLVLDDVWSVDPSKWEKLENMLRCSSAGSVVVVTSRIETVASTMRPVRHDLARLNEHDSWTIFQRRAFGSGVEESTVLVKIGEEIVKKCDGVPLAIKSLGMLLSEKYREKEWQAVLHSKSWEKGFEDADDVLHKQILHALRDLDLHGKLEIYNLREVKRASDAAKANIFSKKNLDELLLSWRLPGDIDGEADNSKDVLNALKTHQGLKVFEIVGYGGDEFPDWMRDREMFQSLVELSLDGCRRCKNLPQVGLLPALEFLKLCNLNELTHICDDSTLQLEGDNISQQFFPKLKTVVLRNLKSLEGWHANENFKLELPQVVLMEVFNCPKLKGMPNTKSMEIEENLDFLKWLLVQTAIHDNYPVAWKFWNEVSFQHFQSVDLTKEFMHSNVIRKMYMNSCYFFIDSEQTTFHTSFWGSFTCLARLTIHNCDNLVPWPEMEFENLNCLKYLGIHLCKKFTGKPQTTVPPSSSRKETLLVLEELSIDECPTLQEFPTNFKFLKRLAIKGSPNFLSFPEGFETLTSLESLDIGLCESLLSLPPTLGELTRLRLLCINNCLGMNSLPGGMEKLTALKQVTIEKCPKIDSFPDGLQQRLSQLEMLQISDCPDLARQCKKGEYRHLVSEIPDKRIQEKQGFTCEVIKNIGLATGILFKKAFTHCGSTQQLNTTLPDMSYCCKNWLLFTSENFLLKGFRRSAAG</sequence>
<dbReference type="Proteomes" id="UP000623129">
    <property type="component" value="Unassembled WGS sequence"/>
</dbReference>
<feature type="domain" description="Disease resistance N-terminal" evidence="8">
    <location>
        <begin position="2"/>
        <end position="82"/>
    </location>
</feature>
<dbReference type="InterPro" id="IPR041118">
    <property type="entry name" value="Rx_N"/>
</dbReference>
<evidence type="ECO:0000256" key="1">
    <source>
        <dbReference type="ARBA" id="ARBA00008894"/>
    </source>
</evidence>
<dbReference type="GO" id="GO:0051707">
    <property type="term" value="P:response to other organism"/>
    <property type="evidence" value="ECO:0007669"/>
    <property type="project" value="UniProtKB-ARBA"/>
</dbReference>
<reference evidence="10" key="1">
    <citation type="submission" date="2020-01" db="EMBL/GenBank/DDBJ databases">
        <title>Genome sequence of Kobresia littledalei, the first chromosome-level genome in the family Cyperaceae.</title>
        <authorList>
            <person name="Qu G."/>
        </authorList>
    </citation>
    <scope>NUCLEOTIDE SEQUENCE</scope>
    <source>
        <strain evidence="10">C.B.Clarke</strain>
        <tissue evidence="10">Leaf</tissue>
    </source>
</reference>